<dbReference type="PANTHER" id="PTHR43615:SF1">
    <property type="entry name" value="PPDK_N DOMAIN-CONTAINING PROTEIN"/>
    <property type="match status" value="1"/>
</dbReference>
<evidence type="ECO:0000313" key="4">
    <source>
        <dbReference type="Proteomes" id="UP000676506"/>
    </source>
</evidence>
<dbReference type="Gene3D" id="3.30.1490.20">
    <property type="entry name" value="ATP-grasp fold, A domain"/>
    <property type="match status" value="1"/>
</dbReference>
<dbReference type="Pfam" id="PF01326">
    <property type="entry name" value="PPDK_N"/>
    <property type="match status" value="1"/>
</dbReference>
<dbReference type="RefSeq" id="WP_211430074.1">
    <property type="nucleotide sequence ID" value="NZ_CP072649.1"/>
</dbReference>
<dbReference type="InterPro" id="IPR036637">
    <property type="entry name" value="Phosphohistidine_dom_sf"/>
</dbReference>
<dbReference type="InterPro" id="IPR013815">
    <property type="entry name" value="ATP_grasp_subdomain_1"/>
</dbReference>
<name>A0ABX8BGH6_9BACT</name>
<keyword evidence="4" id="KW-1185">Reference proteome</keyword>
<feature type="domain" description="Pyruvate phosphate dikinase AMP/ATP-binding" evidence="2">
    <location>
        <begin position="84"/>
        <end position="181"/>
    </location>
</feature>
<organism evidence="3 4">
    <name type="scientific">Chloracidobacterium validum</name>
    <dbReference type="NCBI Taxonomy" id="2821543"/>
    <lineage>
        <taxon>Bacteria</taxon>
        <taxon>Pseudomonadati</taxon>
        <taxon>Acidobacteriota</taxon>
        <taxon>Terriglobia</taxon>
        <taxon>Terriglobales</taxon>
        <taxon>Acidobacteriaceae</taxon>
        <taxon>Chloracidobacterium</taxon>
    </lineage>
</organism>
<evidence type="ECO:0008006" key="5">
    <source>
        <dbReference type="Google" id="ProtNLM"/>
    </source>
</evidence>
<proteinExistence type="predicted"/>
<accession>A0ABX8BGH6</accession>
<dbReference type="PANTHER" id="PTHR43615">
    <property type="entry name" value="PHOSPHOENOLPYRUVATE SYNTHASE-RELATED"/>
    <property type="match status" value="1"/>
</dbReference>
<sequence length="756" mass="83986">MLKSERFFVRLGAALGSRLGVGPKAASLDRAAAAGLPVPDGLIVLDELFGESLRQGWLQAAEGRFVLHDVATFERALNLPVVSPRLAVRSAFAVEDGATKSLAGYFDSVLNVAPQDVATALCEVWCSSLRHAAPHRRDVIVMAMVDARWAGVAATETDHEDDLINVTEGLADDLVGGRVPGETRNLPKINAFEGPTESGFAGRLQVLLRDVRRVFGRGNWDVEFADDGRRCWLLQVRPLTQPVTRNEWFTYANHREILPPLPSRLMTSLIASCAQDLFDYYRDFDARLPANRPFIEVFAGRPFINLSLLADMMRLWGLPTRLVTDAIGGRDVFGQGLRWGRLWRSWRALVRLGWAQLQSVGSAQNRIAWLAQVGQASDSDNFTTCLTDLQTVYTALVREMFSLTQAISGPMAALRRLGLLSEWAARHETITTRLMTDLDPLRDYVQAHPSVVDVLRRGGLPHDETFRQLWQDYLARYGFRGIFESDIAQPRYHEQPEVLLASLWLPRGALTPPPLPWFAWLVYPVWWQARRALDARERLRHAAMQTFDRLRQRLKRLAEQACATGALPAAEDVWLLEVDELKRLDGGWRVTPDFLATRREEQARFAEYDFPDVFQRFDDFTAFIRARAGGDLVGQRLPGIGLTRGTAEGRAWVCDTPTLPPGDTDEPYILVARAVDAGWIPVFAAVAGVVVEIGGDLSHGSIVLRELGLPSVTNVRGVTRVIQTGDRIRVQASEGAVEVLKSGVGAVSLASTPAHE</sequence>
<feature type="domain" description="PEP-utilising enzyme mobile" evidence="1">
    <location>
        <begin position="665"/>
        <end position="735"/>
    </location>
</feature>
<gene>
    <name evidence="3" type="ORF">J8C06_14175</name>
</gene>
<dbReference type="InterPro" id="IPR002192">
    <property type="entry name" value="PPDK_AMP/ATP-bd"/>
</dbReference>
<evidence type="ECO:0000259" key="1">
    <source>
        <dbReference type="Pfam" id="PF00391"/>
    </source>
</evidence>
<dbReference type="SUPFAM" id="SSF52009">
    <property type="entry name" value="Phosphohistidine domain"/>
    <property type="match status" value="1"/>
</dbReference>
<dbReference type="Gene3D" id="3.50.30.10">
    <property type="entry name" value="Phosphohistidine domain"/>
    <property type="match status" value="1"/>
</dbReference>
<dbReference type="InterPro" id="IPR051549">
    <property type="entry name" value="PEP_Utilizing_Enz"/>
</dbReference>
<dbReference type="EMBL" id="CP072649">
    <property type="protein sequence ID" value="QUW04185.1"/>
    <property type="molecule type" value="Genomic_DNA"/>
</dbReference>
<evidence type="ECO:0000259" key="2">
    <source>
        <dbReference type="Pfam" id="PF01326"/>
    </source>
</evidence>
<protein>
    <recommendedName>
        <fullName evidence="5">Phosphoenolpyruvate synthase</fullName>
    </recommendedName>
</protein>
<evidence type="ECO:0000313" key="3">
    <source>
        <dbReference type="EMBL" id="QUW04185.1"/>
    </source>
</evidence>
<reference evidence="3 4" key="1">
    <citation type="submission" date="2021-03" db="EMBL/GenBank/DDBJ databases">
        <title>Genomic and phenotypic characterization of Chloracidobacterium isolates provides evidence for multiple species.</title>
        <authorList>
            <person name="Saini M.K."/>
            <person name="Costas A.M.G."/>
            <person name="Tank M."/>
            <person name="Bryant D.A."/>
        </authorList>
    </citation>
    <scope>NUCLEOTIDE SEQUENCE [LARGE SCALE GENOMIC DNA]</scope>
    <source>
        <strain evidence="3 4">BV2-C</strain>
    </source>
</reference>
<dbReference type="SUPFAM" id="SSF56059">
    <property type="entry name" value="Glutathione synthetase ATP-binding domain-like"/>
    <property type="match status" value="1"/>
</dbReference>
<dbReference type="Proteomes" id="UP000676506">
    <property type="component" value="Chromosome 2"/>
</dbReference>
<dbReference type="Pfam" id="PF00391">
    <property type="entry name" value="PEP-utilizers"/>
    <property type="match status" value="1"/>
</dbReference>
<dbReference type="InterPro" id="IPR008279">
    <property type="entry name" value="PEP-util_enz_mobile_dom"/>
</dbReference>